<dbReference type="Gene3D" id="3.40.33.10">
    <property type="entry name" value="CAP"/>
    <property type="match status" value="1"/>
</dbReference>
<dbReference type="InterPro" id="IPR035940">
    <property type="entry name" value="CAP_sf"/>
</dbReference>
<dbReference type="InterPro" id="IPR014044">
    <property type="entry name" value="CAP_dom"/>
</dbReference>
<dbReference type="CDD" id="cd05380">
    <property type="entry name" value="CAP_euk"/>
    <property type="match status" value="1"/>
</dbReference>
<proteinExistence type="predicted"/>
<dbReference type="Proteomes" id="UP001634394">
    <property type="component" value="Unassembled WGS sequence"/>
</dbReference>
<keyword evidence="3" id="KW-1185">Reference proteome</keyword>
<dbReference type="SMART" id="SM00198">
    <property type="entry name" value="SCP"/>
    <property type="match status" value="1"/>
</dbReference>
<accession>A0ABD3VC51</accession>
<evidence type="ECO:0000313" key="2">
    <source>
        <dbReference type="EMBL" id="KAL3859080.1"/>
    </source>
</evidence>
<gene>
    <name evidence="2" type="ORF">ACJMK2_009315</name>
</gene>
<feature type="domain" description="SCP" evidence="1">
    <location>
        <begin position="22"/>
        <end position="175"/>
    </location>
</feature>
<evidence type="ECO:0000259" key="1">
    <source>
        <dbReference type="SMART" id="SM00198"/>
    </source>
</evidence>
<sequence>MRKNNTNQPAARSNDDGTFQEADIDEILAFHNELRRKFANGYFNVTAANMERLKWSPFLQLQAEERIACTSVETDTTNVLEEELQILYENPLMVESNVYYGLKDRNFTKAILEWFSEIDQFVPSLNSCAYYRRCSNLNHMLNAGHTLIGCAYRSPCSNQQDDAFVCLYTGGFMEIPFFKTGPPCTKCHGLSSFCDDGLCAPCMVEAEYCEECKNPNMYEDWDICADIDADLCISPDKETRDMFRHFCPEQCTC</sequence>
<dbReference type="Pfam" id="PF00188">
    <property type="entry name" value="CAP"/>
    <property type="match status" value="1"/>
</dbReference>
<reference evidence="2 3" key="1">
    <citation type="submission" date="2024-11" db="EMBL/GenBank/DDBJ databases">
        <title>Chromosome-level genome assembly of the freshwater bivalve Anodonta woodiana.</title>
        <authorList>
            <person name="Chen X."/>
        </authorList>
    </citation>
    <scope>NUCLEOTIDE SEQUENCE [LARGE SCALE GENOMIC DNA]</scope>
    <source>
        <strain evidence="2">MN2024</strain>
        <tissue evidence="2">Gills</tissue>
    </source>
</reference>
<organism evidence="2 3">
    <name type="scientific">Sinanodonta woodiana</name>
    <name type="common">Chinese pond mussel</name>
    <name type="synonym">Anodonta woodiana</name>
    <dbReference type="NCBI Taxonomy" id="1069815"/>
    <lineage>
        <taxon>Eukaryota</taxon>
        <taxon>Metazoa</taxon>
        <taxon>Spiralia</taxon>
        <taxon>Lophotrochozoa</taxon>
        <taxon>Mollusca</taxon>
        <taxon>Bivalvia</taxon>
        <taxon>Autobranchia</taxon>
        <taxon>Heteroconchia</taxon>
        <taxon>Palaeoheterodonta</taxon>
        <taxon>Unionida</taxon>
        <taxon>Unionoidea</taxon>
        <taxon>Unionidae</taxon>
        <taxon>Unioninae</taxon>
        <taxon>Sinanodonta</taxon>
    </lineage>
</organism>
<dbReference type="SUPFAM" id="SSF55797">
    <property type="entry name" value="PR-1-like"/>
    <property type="match status" value="1"/>
</dbReference>
<dbReference type="AlphaFoldDB" id="A0ABD3VC51"/>
<name>A0ABD3VC51_SINWO</name>
<dbReference type="EMBL" id="JBJQND010000012">
    <property type="protein sequence ID" value="KAL3859080.1"/>
    <property type="molecule type" value="Genomic_DNA"/>
</dbReference>
<evidence type="ECO:0000313" key="3">
    <source>
        <dbReference type="Proteomes" id="UP001634394"/>
    </source>
</evidence>
<feature type="non-terminal residue" evidence="2">
    <location>
        <position position="253"/>
    </location>
</feature>
<protein>
    <recommendedName>
        <fullName evidence="1">SCP domain-containing protein</fullName>
    </recommendedName>
</protein>
<comment type="caution">
    <text evidence="2">The sequence shown here is derived from an EMBL/GenBank/DDBJ whole genome shotgun (WGS) entry which is preliminary data.</text>
</comment>